<name>A0A1I7ZQ78_9BILA</name>
<keyword evidence="1" id="KW-1185">Reference proteome</keyword>
<dbReference type="AlphaFoldDB" id="A0A1I7ZQ78"/>
<dbReference type="Proteomes" id="UP000095287">
    <property type="component" value="Unplaced"/>
</dbReference>
<proteinExistence type="predicted"/>
<evidence type="ECO:0000313" key="1">
    <source>
        <dbReference type="Proteomes" id="UP000095287"/>
    </source>
</evidence>
<evidence type="ECO:0000313" key="2">
    <source>
        <dbReference type="WBParaSite" id="L893_g28831.t1"/>
    </source>
</evidence>
<protein>
    <submittedName>
        <fullName evidence="2">Thioredoxin</fullName>
    </submittedName>
</protein>
<organism evidence="1 2">
    <name type="scientific">Steinernema glaseri</name>
    <dbReference type="NCBI Taxonomy" id="37863"/>
    <lineage>
        <taxon>Eukaryota</taxon>
        <taxon>Metazoa</taxon>
        <taxon>Ecdysozoa</taxon>
        <taxon>Nematoda</taxon>
        <taxon>Chromadorea</taxon>
        <taxon>Rhabditida</taxon>
        <taxon>Tylenchina</taxon>
        <taxon>Panagrolaimomorpha</taxon>
        <taxon>Strongyloidoidea</taxon>
        <taxon>Steinernematidae</taxon>
        <taxon>Steinernema</taxon>
    </lineage>
</organism>
<sequence>MIPVVLYSSNNNRPQINALLVDWQIQSLPIYSIQYINGQDYVVYYDKEFTIISCWYKKIMKPVALS</sequence>
<dbReference type="WBParaSite" id="L893_g28831.t1">
    <property type="protein sequence ID" value="L893_g28831.t1"/>
    <property type="gene ID" value="L893_g28831"/>
</dbReference>
<accession>A0A1I7ZQ78</accession>
<reference evidence="2" key="1">
    <citation type="submission" date="2016-11" db="UniProtKB">
        <authorList>
            <consortium name="WormBaseParasite"/>
        </authorList>
    </citation>
    <scope>IDENTIFICATION</scope>
</reference>